<dbReference type="EMBL" id="QFNF01000004">
    <property type="protein sequence ID" value="PZO80140.1"/>
    <property type="molecule type" value="Genomic_DNA"/>
</dbReference>
<accession>A0A2W4ZCV9</accession>
<dbReference type="Pfam" id="PF04964">
    <property type="entry name" value="Flp_Fap"/>
    <property type="match status" value="1"/>
</dbReference>
<comment type="caution">
    <text evidence="2">The sequence shown here is derived from an EMBL/GenBank/DDBJ whole genome shotgun (WGS) entry which is preliminary data.</text>
</comment>
<evidence type="ECO:0000313" key="3">
    <source>
        <dbReference type="Proteomes" id="UP000248614"/>
    </source>
</evidence>
<name>A0A2W4ZCV9_9SPHN</name>
<protein>
    <submittedName>
        <fullName evidence="2">Flp family type IVb pilin</fullName>
    </submittedName>
</protein>
<keyword evidence="1" id="KW-0812">Transmembrane</keyword>
<gene>
    <name evidence="2" type="ORF">DI632_02715</name>
</gene>
<evidence type="ECO:0000256" key="1">
    <source>
        <dbReference type="SAM" id="Phobius"/>
    </source>
</evidence>
<evidence type="ECO:0000313" key="2">
    <source>
        <dbReference type="EMBL" id="PZO80140.1"/>
    </source>
</evidence>
<sequence>MRSFLRAARSLWQDRRGATAVEYGMILGLIVVAIIASITGLGKTTSDLWNGVTANVTQHTPGG</sequence>
<dbReference type="AlphaFoldDB" id="A0A2W4ZCV9"/>
<keyword evidence="1" id="KW-0472">Membrane</keyword>
<proteinExistence type="predicted"/>
<dbReference type="Proteomes" id="UP000248614">
    <property type="component" value="Unassembled WGS sequence"/>
</dbReference>
<organism evidence="2 3">
    <name type="scientific">Sphingomonas hengshuiensis</name>
    <dbReference type="NCBI Taxonomy" id="1609977"/>
    <lineage>
        <taxon>Bacteria</taxon>
        <taxon>Pseudomonadati</taxon>
        <taxon>Pseudomonadota</taxon>
        <taxon>Alphaproteobacteria</taxon>
        <taxon>Sphingomonadales</taxon>
        <taxon>Sphingomonadaceae</taxon>
        <taxon>Sphingomonas</taxon>
    </lineage>
</organism>
<dbReference type="InterPro" id="IPR007047">
    <property type="entry name" value="Flp_Fap"/>
</dbReference>
<reference evidence="2 3" key="1">
    <citation type="submission" date="2017-08" db="EMBL/GenBank/DDBJ databases">
        <title>Infants hospitalized years apart are colonized by the same room-sourced microbial strains.</title>
        <authorList>
            <person name="Brooks B."/>
            <person name="Olm M.R."/>
            <person name="Firek B.A."/>
            <person name="Baker R."/>
            <person name="Thomas B.C."/>
            <person name="Morowitz M.J."/>
            <person name="Banfield J.F."/>
        </authorList>
    </citation>
    <scope>NUCLEOTIDE SEQUENCE [LARGE SCALE GENOMIC DNA]</scope>
    <source>
        <strain evidence="2">S2_018_000_R3_110</strain>
    </source>
</reference>
<keyword evidence="1" id="KW-1133">Transmembrane helix</keyword>
<feature type="transmembrane region" description="Helical" evidence="1">
    <location>
        <begin position="20"/>
        <end position="41"/>
    </location>
</feature>